<keyword evidence="5 12" id="KW-0378">Hydrolase</keyword>
<dbReference type="SUPFAM" id="SSF52540">
    <property type="entry name" value="P-loop containing nucleoside triphosphate hydrolases"/>
    <property type="match status" value="2"/>
</dbReference>
<dbReference type="InterPro" id="IPR001650">
    <property type="entry name" value="Helicase_C-like"/>
</dbReference>
<dbReference type="GO" id="GO:0006269">
    <property type="term" value="P:DNA replication, synthesis of primer"/>
    <property type="evidence" value="ECO:0007669"/>
    <property type="project" value="UniProtKB-KW"/>
</dbReference>
<evidence type="ECO:0000256" key="11">
    <source>
        <dbReference type="ARBA" id="ARBA00048988"/>
    </source>
</evidence>
<gene>
    <name evidence="12 15" type="primary">priA</name>
    <name evidence="15" type="ORF">H9746_02000</name>
</gene>
<dbReference type="InterPro" id="IPR040498">
    <property type="entry name" value="PriA_CRR"/>
</dbReference>
<dbReference type="Gene3D" id="3.40.50.300">
    <property type="entry name" value="P-loop containing nucleotide triphosphate hydrolases"/>
    <property type="match status" value="2"/>
</dbReference>
<evidence type="ECO:0000256" key="3">
    <source>
        <dbReference type="ARBA" id="ARBA00022723"/>
    </source>
</evidence>
<feature type="binding site" evidence="12">
    <location>
        <position position="562"/>
    </location>
    <ligand>
        <name>Zn(2+)</name>
        <dbReference type="ChEBI" id="CHEBI:29105"/>
        <label>1</label>
    </ligand>
</feature>
<dbReference type="GO" id="GO:0006302">
    <property type="term" value="P:double-strand break repair"/>
    <property type="evidence" value="ECO:0007669"/>
    <property type="project" value="InterPro"/>
</dbReference>
<dbReference type="AlphaFoldDB" id="A0A9D1PGG6"/>
<evidence type="ECO:0000256" key="5">
    <source>
        <dbReference type="ARBA" id="ARBA00022801"/>
    </source>
</evidence>
<dbReference type="Pfam" id="PF00270">
    <property type="entry name" value="DEAD"/>
    <property type="match status" value="1"/>
</dbReference>
<dbReference type="InterPro" id="IPR041222">
    <property type="entry name" value="PriA_3primeBD"/>
</dbReference>
<keyword evidence="1 12" id="KW-0639">Primosome</keyword>
<dbReference type="GO" id="GO:0016787">
    <property type="term" value="F:hydrolase activity"/>
    <property type="evidence" value="ECO:0007669"/>
    <property type="project" value="UniProtKB-KW"/>
</dbReference>
<dbReference type="GO" id="GO:0008270">
    <property type="term" value="F:zinc ion binding"/>
    <property type="evidence" value="ECO:0007669"/>
    <property type="project" value="UniProtKB-UniRule"/>
</dbReference>
<dbReference type="PANTHER" id="PTHR30580:SF0">
    <property type="entry name" value="PRIMOSOMAL PROTEIN N"/>
    <property type="match status" value="1"/>
</dbReference>
<reference evidence="15" key="1">
    <citation type="journal article" date="2021" name="PeerJ">
        <title>Extensive microbial diversity within the chicken gut microbiome revealed by metagenomics and culture.</title>
        <authorList>
            <person name="Gilroy R."/>
            <person name="Ravi A."/>
            <person name="Getino M."/>
            <person name="Pursley I."/>
            <person name="Horton D.L."/>
            <person name="Alikhan N.F."/>
            <person name="Baker D."/>
            <person name="Gharbi K."/>
            <person name="Hall N."/>
            <person name="Watson M."/>
            <person name="Adriaenssens E.M."/>
            <person name="Foster-Nyarko E."/>
            <person name="Jarju S."/>
            <person name="Secka A."/>
            <person name="Antonio M."/>
            <person name="Oren A."/>
            <person name="Chaudhuri R.R."/>
            <person name="La Ragione R."/>
            <person name="Hildebrand F."/>
            <person name="Pallen M.J."/>
        </authorList>
    </citation>
    <scope>NUCLEOTIDE SEQUENCE</scope>
    <source>
        <strain evidence="15">CHK193-4272</strain>
    </source>
</reference>
<evidence type="ECO:0000259" key="14">
    <source>
        <dbReference type="PROSITE" id="PS51194"/>
    </source>
</evidence>
<evidence type="ECO:0000313" key="16">
    <source>
        <dbReference type="Proteomes" id="UP000886808"/>
    </source>
</evidence>
<dbReference type="InterPro" id="IPR042115">
    <property type="entry name" value="PriA_3primeBD_sf"/>
</dbReference>
<evidence type="ECO:0000256" key="6">
    <source>
        <dbReference type="ARBA" id="ARBA00022806"/>
    </source>
</evidence>
<dbReference type="GO" id="GO:1990077">
    <property type="term" value="C:primosome complex"/>
    <property type="evidence" value="ECO:0007669"/>
    <property type="project" value="UniProtKB-UniRule"/>
</dbReference>
<evidence type="ECO:0000256" key="8">
    <source>
        <dbReference type="ARBA" id="ARBA00022840"/>
    </source>
</evidence>
<comment type="catalytic activity">
    <reaction evidence="11 12">
        <text>ATP + H2O = ADP + phosphate + H(+)</text>
        <dbReference type="Rhea" id="RHEA:13065"/>
        <dbReference type="ChEBI" id="CHEBI:15377"/>
        <dbReference type="ChEBI" id="CHEBI:15378"/>
        <dbReference type="ChEBI" id="CHEBI:30616"/>
        <dbReference type="ChEBI" id="CHEBI:43474"/>
        <dbReference type="ChEBI" id="CHEBI:456216"/>
        <dbReference type="EC" id="5.6.2.4"/>
    </reaction>
</comment>
<comment type="function">
    <text evidence="12">Initiates the restart of stalled replication forks, which reloads the replicative helicase on sites other than the origin of replication. Recognizes and binds to abandoned replication forks and remodels them to uncover a helicase loading site. Promotes assembly of the primosome at these replication forks.</text>
</comment>
<dbReference type="InterPro" id="IPR005259">
    <property type="entry name" value="PriA"/>
</dbReference>
<protein>
    <recommendedName>
        <fullName evidence="12">Replication restart protein PriA</fullName>
    </recommendedName>
    <alternativeName>
        <fullName evidence="12">ATP-dependent DNA helicase PriA</fullName>
        <ecNumber evidence="12">5.6.2.4</ecNumber>
    </alternativeName>
    <alternativeName>
        <fullName evidence="12">DNA 3'-5' helicase PriA</fullName>
    </alternativeName>
</protein>
<accession>A0A9D1PGG6</accession>
<evidence type="ECO:0000256" key="4">
    <source>
        <dbReference type="ARBA" id="ARBA00022741"/>
    </source>
</evidence>
<feature type="binding site" evidence="12">
    <location>
        <position position="519"/>
    </location>
    <ligand>
        <name>Zn(2+)</name>
        <dbReference type="ChEBI" id="CHEBI:29105"/>
        <label>1</label>
    </ligand>
</feature>
<dbReference type="NCBIfam" id="NF004066">
    <property type="entry name" value="PRK05580.1-3"/>
    <property type="match status" value="1"/>
</dbReference>
<keyword evidence="4 12" id="KW-0547">Nucleotide-binding</keyword>
<feature type="binding site" evidence="12">
    <location>
        <position position="559"/>
    </location>
    <ligand>
        <name>Zn(2+)</name>
        <dbReference type="ChEBI" id="CHEBI:29105"/>
        <label>1</label>
    </ligand>
</feature>
<dbReference type="EC" id="5.6.2.4" evidence="12"/>
<feature type="domain" description="Helicase C-terminal" evidence="14">
    <location>
        <begin position="554"/>
        <end position="708"/>
    </location>
</feature>
<reference evidence="15" key="2">
    <citation type="submission" date="2021-04" db="EMBL/GenBank/DDBJ databases">
        <authorList>
            <person name="Gilroy R."/>
        </authorList>
    </citation>
    <scope>NUCLEOTIDE SEQUENCE</scope>
    <source>
        <strain evidence="15">CHK193-4272</strain>
    </source>
</reference>
<dbReference type="Gene3D" id="3.40.1440.60">
    <property type="entry name" value="PriA, 3(prime) DNA-binding domain"/>
    <property type="match status" value="1"/>
</dbReference>
<feature type="binding site" evidence="12">
    <location>
        <position position="531"/>
    </location>
    <ligand>
        <name>Zn(2+)</name>
        <dbReference type="ChEBI" id="CHEBI:29105"/>
        <label>2</label>
    </ligand>
</feature>
<dbReference type="HAMAP" id="MF_00983">
    <property type="entry name" value="PriA"/>
    <property type="match status" value="1"/>
</dbReference>
<dbReference type="Proteomes" id="UP000886808">
    <property type="component" value="Unassembled WGS sequence"/>
</dbReference>
<feature type="domain" description="Helicase ATP-binding" evidence="13">
    <location>
        <begin position="291"/>
        <end position="457"/>
    </location>
</feature>
<sequence>MAEKICAVAIAASTFAIDKLYDYTLPSALVHKAQIGCRVLVPFGRGNKHIEGIILAFREKSEFQKLKPIDDVLDVTPVLDSEQIKLAIWLRERLASTFYDCIHAMLPVGLWFRRNDTYTLIADKETVDKLKQTEYASILSCFSDEKSLTLEQIRTIKGNQSILMKLDALCKQGILRYDSKITQKTNDKTTKMYRLICDYAEAIEKEGKSKRNAVRLDVISCLADGEQMSKQELKYMTGVSDAILKGMVRKGILECTEEETFRAPDYQDVEILPQNPLSNAQQSIYEDIKALYENEKNQTALLYGVTGSGKTQIYLHLIEDVLKNNQSAIVLVPEIALTPQFIKVFTARFGEEVAVLHSALGVGERYDSWKKIKMGLCRVVIGTRSAVFAPVKSLGLIIIDEEQDSAYQSEQSPRYHARDVALYRTMQSNSLLLLGSATPSVESFYRAEQGIYKLFELSERYGNSSLPDVIIADMRGLAREGIIGSISPTLKQHIEQNLENKEQTILFLNRRGSNRIVGCSMCGWVPECPSCSTTMTYHAVNSRAMCHYCGASIKLKNVCPECGSNHLFFETAGTQHVEGELKQLFPEAKIIRMDADTTSRKNSHETLLDSFANGEADILIGTQMVTKGLDFENVTLVGVLEADQSLYAQDYRAEERTFSLITQVVGRAGRRNTKGRAIIQTFSPNHPVLLNAARQDYTAFYRNEIEKRMALRCPPAAQLLFICASGENERTVIESLIRLKSRLNGLMQGQFSDFSYPVLGPAAASMVKISGRYRYHLTIRCPESKRRKQLINGVLCEFSGDKLNKGVSLHIELNPDSI</sequence>
<evidence type="ECO:0000256" key="12">
    <source>
        <dbReference type="HAMAP-Rule" id="MF_00983"/>
    </source>
</evidence>
<dbReference type="NCBIfam" id="TIGR00595">
    <property type="entry name" value="priA"/>
    <property type="match status" value="1"/>
</dbReference>
<dbReference type="FunFam" id="3.40.1440.60:FF:000001">
    <property type="entry name" value="Primosomal protein N"/>
    <property type="match status" value="1"/>
</dbReference>
<evidence type="ECO:0000313" key="15">
    <source>
        <dbReference type="EMBL" id="HIV61609.1"/>
    </source>
</evidence>
<keyword evidence="3 12" id="KW-0479">Metal-binding</keyword>
<dbReference type="InterPro" id="IPR014001">
    <property type="entry name" value="Helicase_ATP-bd"/>
</dbReference>
<dbReference type="CDD" id="cd17929">
    <property type="entry name" value="DEXHc_priA"/>
    <property type="match status" value="1"/>
</dbReference>
<dbReference type="InterPro" id="IPR027417">
    <property type="entry name" value="P-loop_NTPase"/>
</dbReference>
<dbReference type="PROSITE" id="PS51194">
    <property type="entry name" value="HELICASE_CTER"/>
    <property type="match status" value="1"/>
</dbReference>
<dbReference type="PROSITE" id="PS51192">
    <property type="entry name" value="HELICASE_ATP_BIND_1"/>
    <property type="match status" value="1"/>
</dbReference>
<feature type="binding site" evidence="12">
    <location>
        <position position="522"/>
    </location>
    <ligand>
        <name>Zn(2+)</name>
        <dbReference type="ChEBI" id="CHEBI:29105"/>
        <label>1</label>
    </ligand>
</feature>
<evidence type="ECO:0000256" key="7">
    <source>
        <dbReference type="ARBA" id="ARBA00022833"/>
    </source>
</evidence>
<keyword evidence="6 12" id="KW-0347">Helicase</keyword>
<dbReference type="InterPro" id="IPR011545">
    <property type="entry name" value="DEAD/DEAH_box_helicase_dom"/>
</dbReference>
<dbReference type="GO" id="GO:0006310">
    <property type="term" value="P:DNA recombination"/>
    <property type="evidence" value="ECO:0007669"/>
    <property type="project" value="InterPro"/>
</dbReference>
<evidence type="ECO:0000256" key="9">
    <source>
        <dbReference type="ARBA" id="ARBA00023125"/>
    </source>
</evidence>
<comment type="catalytic activity">
    <reaction evidence="12">
        <text>Couples ATP hydrolysis with the unwinding of duplex DNA by translocating in the 3'-5' direction.</text>
        <dbReference type="EC" id="5.6.2.4"/>
    </reaction>
</comment>
<dbReference type="Pfam" id="PF18319">
    <property type="entry name" value="Zn_ribbon_PriA"/>
    <property type="match status" value="1"/>
</dbReference>
<comment type="similarity">
    <text evidence="12">Belongs to the helicase family. PriA subfamily.</text>
</comment>
<name>A0A9D1PGG6_9FIRM</name>
<comment type="cofactor">
    <cofactor evidence="12">
        <name>Zn(2+)</name>
        <dbReference type="ChEBI" id="CHEBI:29105"/>
    </cofactor>
    <text evidence="12">Binds 2 zinc ions per subunit.</text>
</comment>
<comment type="caution">
    <text evidence="15">The sequence shown here is derived from an EMBL/GenBank/DDBJ whole genome shotgun (WGS) entry which is preliminary data.</text>
</comment>
<organism evidence="15 16">
    <name type="scientific">Candidatus Butyricicoccus avistercoris</name>
    <dbReference type="NCBI Taxonomy" id="2838518"/>
    <lineage>
        <taxon>Bacteria</taxon>
        <taxon>Bacillati</taxon>
        <taxon>Bacillota</taxon>
        <taxon>Clostridia</taxon>
        <taxon>Eubacteriales</taxon>
        <taxon>Butyricicoccaceae</taxon>
        <taxon>Butyricicoccus</taxon>
    </lineage>
</organism>
<feature type="binding site" evidence="12">
    <location>
        <position position="546"/>
    </location>
    <ligand>
        <name>Zn(2+)</name>
        <dbReference type="ChEBI" id="CHEBI:29105"/>
        <label>2</label>
    </ligand>
</feature>
<keyword evidence="10 12" id="KW-0413">Isomerase</keyword>
<evidence type="ECO:0000259" key="13">
    <source>
        <dbReference type="PROSITE" id="PS51192"/>
    </source>
</evidence>
<dbReference type="EMBL" id="DXIE01000015">
    <property type="protein sequence ID" value="HIV61609.1"/>
    <property type="molecule type" value="Genomic_DNA"/>
</dbReference>
<dbReference type="FunFam" id="3.40.50.300:FF:000489">
    <property type="entry name" value="Primosome assembly protein PriA"/>
    <property type="match status" value="1"/>
</dbReference>
<comment type="subunit">
    <text evidence="12">Component of the replication restart primosome.</text>
</comment>
<dbReference type="Pfam" id="PF00271">
    <property type="entry name" value="Helicase_C"/>
    <property type="match status" value="1"/>
</dbReference>
<dbReference type="GO" id="GO:0043138">
    <property type="term" value="F:3'-5' DNA helicase activity"/>
    <property type="evidence" value="ECO:0007669"/>
    <property type="project" value="UniProtKB-EC"/>
</dbReference>
<dbReference type="GO" id="GO:0006270">
    <property type="term" value="P:DNA replication initiation"/>
    <property type="evidence" value="ECO:0007669"/>
    <property type="project" value="TreeGrafter"/>
</dbReference>
<dbReference type="GO" id="GO:0003677">
    <property type="term" value="F:DNA binding"/>
    <property type="evidence" value="ECO:0007669"/>
    <property type="project" value="UniProtKB-UniRule"/>
</dbReference>
<proteinExistence type="inferred from homology"/>
<dbReference type="Pfam" id="PF18074">
    <property type="entry name" value="PriA_C"/>
    <property type="match status" value="1"/>
</dbReference>
<keyword evidence="7 12" id="KW-0862">Zinc</keyword>
<evidence type="ECO:0000256" key="10">
    <source>
        <dbReference type="ARBA" id="ARBA00023235"/>
    </source>
</evidence>
<feature type="binding site" evidence="12">
    <location>
        <position position="549"/>
    </location>
    <ligand>
        <name>Zn(2+)</name>
        <dbReference type="ChEBI" id="CHEBI:29105"/>
        <label>2</label>
    </ligand>
</feature>
<keyword evidence="9 12" id="KW-0238">DNA-binding</keyword>
<dbReference type="SMART" id="SM00490">
    <property type="entry name" value="HELICc"/>
    <property type="match status" value="1"/>
</dbReference>
<evidence type="ECO:0000256" key="1">
    <source>
        <dbReference type="ARBA" id="ARBA00022515"/>
    </source>
</evidence>
<dbReference type="Pfam" id="PF17764">
    <property type="entry name" value="PriA_3primeBD"/>
    <property type="match status" value="1"/>
</dbReference>
<dbReference type="CDD" id="cd18804">
    <property type="entry name" value="SF2_C_priA"/>
    <property type="match status" value="1"/>
</dbReference>
<keyword evidence="2 12" id="KW-0235">DNA replication</keyword>
<dbReference type="GO" id="GO:0005524">
    <property type="term" value="F:ATP binding"/>
    <property type="evidence" value="ECO:0007669"/>
    <property type="project" value="UniProtKB-UniRule"/>
</dbReference>
<feature type="binding site" evidence="12">
    <location>
        <position position="528"/>
    </location>
    <ligand>
        <name>Zn(2+)</name>
        <dbReference type="ChEBI" id="CHEBI:29105"/>
        <label>2</label>
    </ligand>
</feature>
<dbReference type="PANTHER" id="PTHR30580">
    <property type="entry name" value="PRIMOSOMAL PROTEIN N"/>
    <property type="match status" value="1"/>
</dbReference>
<dbReference type="SMART" id="SM00487">
    <property type="entry name" value="DEXDc"/>
    <property type="match status" value="1"/>
</dbReference>
<dbReference type="InterPro" id="IPR041236">
    <property type="entry name" value="PriA_C"/>
</dbReference>
<keyword evidence="8 12" id="KW-0067">ATP-binding</keyword>
<evidence type="ECO:0000256" key="2">
    <source>
        <dbReference type="ARBA" id="ARBA00022705"/>
    </source>
</evidence>